<accession>A0ACB0YM11</accession>
<proteinExistence type="predicted"/>
<protein>
    <submittedName>
        <fullName evidence="1">Uncharacterized protein</fullName>
    </submittedName>
</protein>
<organism evidence="1 2">
    <name type="scientific">Meloidogyne enterolobii</name>
    <name type="common">Root-knot nematode worm</name>
    <name type="synonym">Meloidogyne mayaguensis</name>
    <dbReference type="NCBI Taxonomy" id="390850"/>
    <lineage>
        <taxon>Eukaryota</taxon>
        <taxon>Metazoa</taxon>
        <taxon>Ecdysozoa</taxon>
        <taxon>Nematoda</taxon>
        <taxon>Chromadorea</taxon>
        <taxon>Rhabditida</taxon>
        <taxon>Tylenchina</taxon>
        <taxon>Tylenchomorpha</taxon>
        <taxon>Tylenchoidea</taxon>
        <taxon>Meloidogynidae</taxon>
        <taxon>Meloidogyninae</taxon>
        <taxon>Meloidogyne</taxon>
    </lineage>
</organism>
<comment type="caution">
    <text evidence="1">The sequence shown here is derived from an EMBL/GenBank/DDBJ whole genome shotgun (WGS) entry which is preliminary data.</text>
</comment>
<evidence type="ECO:0000313" key="1">
    <source>
        <dbReference type="EMBL" id="CAK5052435.1"/>
    </source>
</evidence>
<gene>
    <name evidence="1" type="ORF">MENTE1834_LOCUS13880</name>
</gene>
<keyword evidence="2" id="KW-1185">Reference proteome</keyword>
<reference evidence="1" key="1">
    <citation type="submission" date="2023-11" db="EMBL/GenBank/DDBJ databases">
        <authorList>
            <person name="Poullet M."/>
        </authorList>
    </citation>
    <scope>NUCLEOTIDE SEQUENCE</scope>
    <source>
        <strain evidence="1">E1834</strain>
    </source>
</reference>
<dbReference type="Proteomes" id="UP001497535">
    <property type="component" value="Unassembled WGS sequence"/>
</dbReference>
<sequence length="55" mass="6431">MGRLLGCMMLPQQQLPFQSLGIPESPFSICIGLPIFPFLYNNWWSHVSQYILRNF</sequence>
<dbReference type="EMBL" id="CAVMJV010000014">
    <property type="protein sequence ID" value="CAK5052435.1"/>
    <property type="molecule type" value="Genomic_DNA"/>
</dbReference>
<evidence type="ECO:0000313" key="2">
    <source>
        <dbReference type="Proteomes" id="UP001497535"/>
    </source>
</evidence>
<name>A0ACB0YM11_MELEN</name>